<keyword evidence="1" id="KW-1133">Transmembrane helix</keyword>
<sequence>MDFAKKVLKKRAKLILVFLIFFFSLFLRLFKLGDFPLSLNRDEAAIGYNAYSILKTGRDEWGEKLPLSFKSFGDYKMPLYIYFTVPFIKIFGLNEF</sequence>
<accession>X1SMW3</accession>
<evidence type="ECO:0000313" key="2">
    <source>
        <dbReference type="EMBL" id="GAI80456.1"/>
    </source>
</evidence>
<evidence type="ECO:0008006" key="3">
    <source>
        <dbReference type="Google" id="ProtNLM"/>
    </source>
</evidence>
<gene>
    <name evidence="2" type="ORF">S12H4_14207</name>
</gene>
<evidence type="ECO:0000256" key="1">
    <source>
        <dbReference type="SAM" id="Phobius"/>
    </source>
</evidence>
<organism evidence="2">
    <name type="scientific">marine sediment metagenome</name>
    <dbReference type="NCBI Taxonomy" id="412755"/>
    <lineage>
        <taxon>unclassified sequences</taxon>
        <taxon>metagenomes</taxon>
        <taxon>ecological metagenomes</taxon>
    </lineage>
</organism>
<feature type="non-terminal residue" evidence="2">
    <location>
        <position position="96"/>
    </location>
</feature>
<feature type="transmembrane region" description="Helical" evidence="1">
    <location>
        <begin position="77"/>
        <end position="94"/>
    </location>
</feature>
<comment type="caution">
    <text evidence="2">The sequence shown here is derived from an EMBL/GenBank/DDBJ whole genome shotgun (WGS) entry which is preliminary data.</text>
</comment>
<protein>
    <recommendedName>
        <fullName evidence="3">Glycosyltransferase RgtA/B/C/D-like domain-containing protein</fullName>
    </recommendedName>
</protein>
<feature type="transmembrane region" description="Helical" evidence="1">
    <location>
        <begin position="12"/>
        <end position="30"/>
    </location>
</feature>
<dbReference type="AlphaFoldDB" id="X1SMW3"/>
<dbReference type="EMBL" id="BARW01006767">
    <property type="protein sequence ID" value="GAI80456.1"/>
    <property type="molecule type" value="Genomic_DNA"/>
</dbReference>
<reference evidence="2" key="1">
    <citation type="journal article" date="2014" name="Front. Microbiol.">
        <title>High frequency of phylogenetically diverse reductive dehalogenase-homologous genes in deep subseafloor sedimentary metagenomes.</title>
        <authorList>
            <person name="Kawai M."/>
            <person name="Futagami T."/>
            <person name="Toyoda A."/>
            <person name="Takaki Y."/>
            <person name="Nishi S."/>
            <person name="Hori S."/>
            <person name="Arai W."/>
            <person name="Tsubouchi T."/>
            <person name="Morono Y."/>
            <person name="Uchiyama I."/>
            <person name="Ito T."/>
            <person name="Fujiyama A."/>
            <person name="Inagaki F."/>
            <person name="Takami H."/>
        </authorList>
    </citation>
    <scope>NUCLEOTIDE SEQUENCE</scope>
    <source>
        <strain evidence="2">Expedition CK06-06</strain>
    </source>
</reference>
<proteinExistence type="predicted"/>
<keyword evidence="1" id="KW-0472">Membrane</keyword>
<keyword evidence="1" id="KW-0812">Transmembrane</keyword>
<name>X1SMW3_9ZZZZ</name>